<keyword evidence="2" id="KW-1133">Transmembrane helix</keyword>
<sequence>MIPSSYEGPRNGDYVAYVDELLRASPEFRRTQKSIAGAIQTAVITPGVQSSSPIAQLREALQKARDMVEQAQRNQAGRPAPHTASSGQQGKALTKDEARQRFKAMEHAMEGRKAQTASKPWVSPFSLALIVGGVIISPFVPGFGTVLSIMGLMTAIGSVLKRLKGK</sequence>
<name>A0A0E3B9W2_9BURK</name>
<evidence type="ECO:0000313" key="4">
    <source>
        <dbReference type="Proteomes" id="UP000029567"/>
    </source>
</evidence>
<proteinExistence type="predicted"/>
<gene>
    <name evidence="3" type="ORF">P245_24685</name>
</gene>
<dbReference type="Proteomes" id="UP000029567">
    <property type="component" value="Unassembled WGS sequence"/>
</dbReference>
<evidence type="ECO:0000313" key="3">
    <source>
        <dbReference type="EMBL" id="KGG83818.1"/>
    </source>
</evidence>
<reference evidence="3 4" key="1">
    <citation type="submission" date="2013-09" db="EMBL/GenBank/DDBJ databases">
        <title>High correlation between genotypes and phenotypes of environmental bacteria Comamonas testosteroni strains.</title>
        <authorList>
            <person name="Liu L."/>
            <person name="Zhu W."/>
            <person name="Xia X."/>
            <person name="Xu B."/>
            <person name="Luo M."/>
            <person name="Wang G."/>
        </authorList>
    </citation>
    <scope>NUCLEOTIDE SEQUENCE [LARGE SCALE GENOMIC DNA]</scope>
    <source>
        <strain evidence="3 4">JL14</strain>
    </source>
</reference>
<feature type="region of interest" description="Disordered" evidence="1">
    <location>
        <begin position="68"/>
        <end position="95"/>
    </location>
</feature>
<keyword evidence="2" id="KW-0812">Transmembrane</keyword>
<keyword evidence="2" id="KW-0472">Membrane</keyword>
<accession>A0A0E3B9W2</accession>
<dbReference type="RefSeq" id="WP_034383076.1">
    <property type="nucleotide sequence ID" value="NZ_AWTN01000132.1"/>
</dbReference>
<feature type="transmembrane region" description="Helical" evidence="2">
    <location>
        <begin position="146"/>
        <end position="163"/>
    </location>
</feature>
<organism evidence="3 4">
    <name type="scientific">Comamonas thiooxydans</name>
    <dbReference type="NCBI Taxonomy" id="363952"/>
    <lineage>
        <taxon>Bacteria</taxon>
        <taxon>Pseudomonadati</taxon>
        <taxon>Pseudomonadota</taxon>
        <taxon>Betaproteobacteria</taxon>
        <taxon>Burkholderiales</taxon>
        <taxon>Comamonadaceae</taxon>
        <taxon>Comamonas</taxon>
    </lineage>
</organism>
<protein>
    <submittedName>
        <fullName evidence="3">Uncharacterized protein</fullName>
    </submittedName>
</protein>
<evidence type="ECO:0000256" key="2">
    <source>
        <dbReference type="SAM" id="Phobius"/>
    </source>
</evidence>
<dbReference type="AlphaFoldDB" id="A0A0E3B9W2"/>
<evidence type="ECO:0000256" key="1">
    <source>
        <dbReference type="SAM" id="MobiDB-lite"/>
    </source>
</evidence>
<comment type="caution">
    <text evidence="3">The sequence shown here is derived from an EMBL/GenBank/DDBJ whole genome shotgun (WGS) entry which is preliminary data.</text>
</comment>
<dbReference type="EMBL" id="AWTN01000132">
    <property type="protein sequence ID" value="KGG83818.1"/>
    <property type="molecule type" value="Genomic_DNA"/>
</dbReference>